<evidence type="ECO:0000313" key="1">
    <source>
        <dbReference type="EMBL" id="MDV6270820.1"/>
    </source>
</evidence>
<name>A0ABU4C2U1_RHOGO</name>
<organism evidence="1 2">
    <name type="scientific">Rhodococcus globerulus</name>
    <dbReference type="NCBI Taxonomy" id="33008"/>
    <lineage>
        <taxon>Bacteria</taxon>
        <taxon>Bacillati</taxon>
        <taxon>Actinomycetota</taxon>
        <taxon>Actinomycetes</taxon>
        <taxon>Mycobacteriales</taxon>
        <taxon>Nocardiaceae</taxon>
        <taxon>Rhodococcus</taxon>
    </lineage>
</organism>
<protein>
    <submittedName>
        <fullName evidence="1">Uncharacterized protein</fullName>
    </submittedName>
</protein>
<proteinExistence type="predicted"/>
<evidence type="ECO:0000313" key="2">
    <source>
        <dbReference type="Proteomes" id="UP001185927"/>
    </source>
</evidence>
<keyword evidence="2" id="KW-1185">Reference proteome</keyword>
<reference evidence="1 2" key="1">
    <citation type="submission" date="2023-10" db="EMBL/GenBank/DDBJ databases">
        <title>Development of a sustainable strategy for remediation of hydrocarbon-contaminated territories based on the waste exchange concept.</title>
        <authorList>
            <person name="Krivoruchko A."/>
        </authorList>
    </citation>
    <scope>NUCLEOTIDE SEQUENCE [LARGE SCALE GENOMIC DNA]</scope>
    <source>
        <strain evidence="1 2">IEGM 1203</strain>
    </source>
</reference>
<comment type="caution">
    <text evidence="1">The sequence shown here is derived from an EMBL/GenBank/DDBJ whole genome shotgun (WGS) entry which is preliminary data.</text>
</comment>
<sequence length="104" mass="11107">MFGAVVVNPAAQIVELHIGGTGGENPIGAETTGFVARLGEKSEQILSAWPAIFRSFALSIADKDFSVDLGLLPARIRSENSIRDRVAETSARAAPRIRVNFPSE</sequence>
<accession>A0ABU4C2U1</accession>
<dbReference type="EMBL" id="JAWLKB010000024">
    <property type="protein sequence ID" value="MDV6270820.1"/>
    <property type="molecule type" value="Genomic_DNA"/>
</dbReference>
<gene>
    <name evidence="1" type="ORF">R3Q16_29750</name>
</gene>
<dbReference type="RefSeq" id="WP_317545250.1">
    <property type="nucleotide sequence ID" value="NZ_JAWLKB010000024.1"/>
</dbReference>
<dbReference type="Proteomes" id="UP001185927">
    <property type="component" value="Unassembled WGS sequence"/>
</dbReference>